<sequence>MEVGIFSFAYCIVLLVRFTQFWNQDIAAKAVRNRPREAALCKIKERIKKTKDEKKAKKVDFFHQARICSLWFTFQVDCFHALRMSDLL</sequence>
<feature type="non-terminal residue" evidence="2">
    <location>
        <position position="88"/>
    </location>
</feature>
<protein>
    <submittedName>
        <fullName evidence="2">Uncharacterized protein</fullName>
    </submittedName>
</protein>
<proteinExistence type="predicted"/>
<keyword evidence="3" id="KW-1185">Reference proteome</keyword>
<dbReference type="AlphaFoldDB" id="A0AAD4XNK6"/>
<reference evidence="2" key="1">
    <citation type="submission" date="2022-04" db="EMBL/GenBank/DDBJ databases">
        <title>A functionally conserved STORR gene fusion in Papaver species that diverged 16.8 million years ago.</title>
        <authorList>
            <person name="Catania T."/>
        </authorList>
    </citation>
    <scope>NUCLEOTIDE SEQUENCE</scope>
    <source>
        <strain evidence="2">S-188037</strain>
    </source>
</reference>
<evidence type="ECO:0000313" key="2">
    <source>
        <dbReference type="EMBL" id="KAI3930994.1"/>
    </source>
</evidence>
<feature type="chain" id="PRO_5042094104" evidence="1">
    <location>
        <begin position="24"/>
        <end position="88"/>
    </location>
</feature>
<accession>A0AAD4XNK6</accession>
<organism evidence="2 3">
    <name type="scientific">Papaver atlanticum</name>
    <dbReference type="NCBI Taxonomy" id="357466"/>
    <lineage>
        <taxon>Eukaryota</taxon>
        <taxon>Viridiplantae</taxon>
        <taxon>Streptophyta</taxon>
        <taxon>Embryophyta</taxon>
        <taxon>Tracheophyta</taxon>
        <taxon>Spermatophyta</taxon>
        <taxon>Magnoliopsida</taxon>
        <taxon>Ranunculales</taxon>
        <taxon>Papaveraceae</taxon>
        <taxon>Papaveroideae</taxon>
        <taxon>Papaver</taxon>
    </lineage>
</organism>
<evidence type="ECO:0000256" key="1">
    <source>
        <dbReference type="SAM" id="SignalP"/>
    </source>
</evidence>
<dbReference type="EMBL" id="JAJJMB010007312">
    <property type="protein sequence ID" value="KAI3930994.1"/>
    <property type="molecule type" value="Genomic_DNA"/>
</dbReference>
<evidence type="ECO:0000313" key="3">
    <source>
        <dbReference type="Proteomes" id="UP001202328"/>
    </source>
</evidence>
<keyword evidence="1" id="KW-0732">Signal</keyword>
<dbReference type="Proteomes" id="UP001202328">
    <property type="component" value="Unassembled WGS sequence"/>
</dbReference>
<comment type="caution">
    <text evidence="2">The sequence shown here is derived from an EMBL/GenBank/DDBJ whole genome shotgun (WGS) entry which is preliminary data.</text>
</comment>
<gene>
    <name evidence="2" type="ORF">MKW98_030233</name>
</gene>
<name>A0AAD4XNK6_9MAGN</name>
<feature type="signal peptide" evidence="1">
    <location>
        <begin position="1"/>
        <end position="23"/>
    </location>
</feature>